<evidence type="ECO:0000256" key="2">
    <source>
        <dbReference type="SAM" id="SignalP"/>
    </source>
</evidence>
<accession>A0A7S8C9Z8</accession>
<keyword evidence="2" id="KW-0732">Signal</keyword>
<keyword evidence="4" id="KW-1185">Reference proteome</keyword>
<feature type="signal peptide" evidence="2">
    <location>
        <begin position="1"/>
        <end position="19"/>
    </location>
</feature>
<name>A0A7S8C9Z8_9BACI</name>
<evidence type="ECO:0000313" key="3">
    <source>
        <dbReference type="EMBL" id="QPC46149.1"/>
    </source>
</evidence>
<evidence type="ECO:0000313" key="4">
    <source>
        <dbReference type="Proteomes" id="UP000593626"/>
    </source>
</evidence>
<dbReference type="KEGG" id="mcui:G8O30_03835"/>
<sequence length="224" mass="24981">MQLKTWVLTPTLASILLLAACGTNSTSGEVDEVDTSNGSEQVVNQQEDSTEETTEVSEEGTETNPEEDTKIRLLERQLTYSKASEEIETTAFLKNSDNQPFSLYVLPEYELTAEEPFKDVVYLSEDSSVFMRIETLPADSDIAFVLENTKQQLAVTNEDVNDFTSDKHSEWLPGKNQFVAENANSKVISVVDEAKKIKFTIFTTPDDQWTDALLSMAGTIEVTE</sequence>
<feature type="compositionally biased region" description="Acidic residues" evidence="1">
    <location>
        <begin position="48"/>
        <end position="66"/>
    </location>
</feature>
<dbReference type="PROSITE" id="PS51257">
    <property type="entry name" value="PROKAR_LIPOPROTEIN"/>
    <property type="match status" value="1"/>
</dbReference>
<feature type="region of interest" description="Disordered" evidence="1">
    <location>
        <begin position="26"/>
        <end position="69"/>
    </location>
</feature>
<proteinExistence type="predicted"/>
<evidence type="ECO:0000256" key="1">
    <source>
        <dbReference type="SAM" id="MobiDB-lite"/>
    </source>
</evidence>
<evidence type="ECO:0008006" key="5">
    <source>
        <dbReference type="Google" id="ProtNLM"/>
    </source>
</evidence>
<protein>
    <recommendedName>
        <fullName evidence="5">Lipoprotein</fullName>
    </recommendedName>
</protein>
<gene>
    <name evidence="3" type="ORF">G8O30_03835</name>
</gene>
<dbReference type="EMBL" id="CP049742">
    <property type="protein sequence ID" value="QPC46149.1"/>
    <property type="molecule type" value="Genomic_DNA"/>
</dbReference>
<dbReference type="RefSeq" id="WP_239673672.1">
    <property type="nucleotide sequence ID" value="NZ_CP049742.1"/>
</dbReference>
<reference evidence="3 4" key="1">
    <citation type="submission" date="2019-07" db="EMBL/GenBank/DDBJ databases">
        <title>Genome sequence of 2 isolates from Red Sea Mangroves.</title>
        <authorList>
            <person name="Sefrji F."/>
            <person name="Michoud G."/>
            <person name="Merlino G."/>
            <person name="Daffonchio D."/>
        </authorList>
    </citation>
    <scope>NUCLEOTIDE SEQUENCE [LARGE SCALE GENOMIC DNA]</scope>
    <source>
        <strain evidence="3 4">R1DC41</strain>
    </source>
</reference>
<dbReference type="AlphaFoldDB" id="A0A7S8C9Z8"/>
<feature type="compositionally biased region" description="Polar residues" evidence="1">
    <location>
        <begin position="35"/>
        <end position="46"/>
    </location>
</feature>
<dbReference type="Proteomes" id="UP000593626">
    <property type="component" value="Chromosome"/>
</dbReference>
<organism evidence="3 4">
    <name type="scientific">Mangrovibacillus cuniculi</name>
    <dbReference type="NCBI Taxonomy" id="2593652"/>
    <lineage>
        <taxon>Bacteria</taxon>
        <taxon>Bacillati</taxon>
        <taxon>Bacillota</taxon>
        <taxon>Bacilli</taxon>
        <taxon>Bacillales</taxon>
        <taxon>Bacillaceae</taxon>
        <taxon>Mangrovibacillus</taxon>
    </lineage>
</organism>
<feature type="chain" id="PRO_5039501650" description="Lipoprotein" evidence="2">
    <location>
        <begin position="20"/>
        <end position="224"/>
    </location>
</feature>